<dbReference type="EMBL" id="JARK01000365">
    <property type="protein sequence ID" value="EYC37811.1"/>
    <property type="molecule type" value="Genomic_DNA"/>
</dbReference>
<organism evidence="1 2">
    <name type="scientific">Ancylostoma ceylanicum</name>
    <dbReference type="NCBI Taxonomy" id="53326"/>
    <lineage>
        <taxon>Eukaryota</taxon>
        <taxon>Metazoa</taxon>
        <taxon>Ecdysozoa</taxon>
        <taxon>Nematoda</taxon>
        <taxon>Chromadorea</taxon>
        <taxon>Rhabditida</taxon>
        <taxon>Rhabditina</taxon>
        <taxon>Rhabditomorpha</taxon>
        <taxon>Strongyloidea</taxon>
        <taxon>Ancylostomatidae</taxon>
        <taxon>Ancylostomatinae</taxon>
        <taxon>Ancylostoma</taxon>
    </lineage>
</organism>
<keyword evidence="2" id="KW-1185">Reference proteome</keyword>
<protein>
    <submittedName>
        <fullName evidence="1">Uncharacterized protein</fullName>
    </submittedName>
</protein>
<evidence type="ECO:0000313" key="2">
    <source>
        <dbReference type="Proteomes" id="UP000024635"/>
    </source>
</evidence>
<proteinExistence type="predicted"/>
<name>A0A016WDX1_9BILA</name>
<dbReference type="AlphaFoldDB" id="A0A016WDX1"/>
<comment type="caution">
    <text evidence="1">The sequence shown here is derived from an EMBL/GenBank/DDBJ whole genome shotgun (WGS) entry which is preliminary data.</text>
</comment>
<sequence>MKPIPCGSELCPAVQKIIVINAEWGKARPQHRSGANVEVEKGHAGPARRLLVLRTALYSQEFGWSTYSADLDRGSERLEKIVRSPNATD</sequence>
<gene>
    <name evidence="1" type="primary">Acey_s0765.g2165</name>
    <name evidence="1" type="ORF">Y032_0765g2165</name>
</gene>
<evidence type="ECO:0000313" key="1">
    <source>
        <dbReference type="EMBL" id="EYC37811.1"/>
    </source>
</evidence>
<dbReference type="Proteomes" id="UP000024635">
    <property type="component" value="Unassembled WGS sequence"/>
</dbReference>
<reference evidence="2" key="1">
    <citation type="journal article" date="2015" name="Nat. Genet.">
        <title>The genome and transcriptome of the zoonotic hookworm Ancylostoma ceylanicum identify infection-specific gene families.</title>
        <authorList>
            <person name="Schwarz E.M."/>
            <person name="Hu Y."/>
            <person name="Antoshechkin I."/>
            <person name="Miller M.M."/>
            <person name="Sternberg P.W."/>
            <person name="Aroian R.V."/>
        </authorList>
    </citation>
    <scope>NUCLEOTIDE SEQUENCE</scope>
    <source>
        <strain evidence="2">HY135</strain>
    </source>
</reference>
<accession>A0A016WDX1</accession>